<evidence type="ECO:0000256" key="1">
    <source>
        <dbReference type="SAM" id="Phobius"/>
    </source>
</evidence>
<keyword evidence="1" id="KW-0812">Transmembrane</keyword>
<feature type="transmembrane region" description="Helical" evidence="1">
    <location>
        <begin position="249"/>
        <end position="269"/>
    </location>
</feature>
<accession>A0AAD2FDW8</accession>
<keyword evidence="1" id="KW-0472">Membrane</keyword>
<feature type="transmembrane region" description="Helical" evidence="1">
    <location>
        <begin position="339"/>
        <end position="360"/>
    </location>
</feature>
<reference evidence="2" key="1">
    <citation type="submission" date="2023-08" db="EMBL/GenBank/DDBJ databases">
        <authorList>
            <person name="Audoor S."/>
            <person name="Bilcke G."/>
        </authorList>
    </citation>
    <scope>NUCLEOTIDE SEQUENCE</scope>
</reference>
<feature type="transmembrane region" description="Helical" evidence="1">
    <location>
        <begin position="281"/>
        <end position="302"/>
    </location>
</feature>
<gene>
    <name evidence="2" type="ORF">CYCCA115_LOCUS2426</name>
</gene>
<protein>
    <submittedName>
        <fullName evidence="2">Uncharacterized protein</fullName>
    </submittedName>
</protein>
<comment type="caution">
    <text evidence="2">The sequence shown here is derived from an EMBL/GenBank/DDBJ whole genome shotgun (WGS) entry which is preliminary data.</text>
</comment>
<dbReference type="Proteomes" id="UP001295423">
    <property type="component" value="Unassembled WGS sequence"/>
</dbReference>
<dbReference type="EMBL" id="CAKOGP040000158">
    <property type="protein sequence ID" value="CAJ1931524.1"/>
    <property type="molecule type" value="Genomic_DNA"/>
</dbReference>
<proteinExistence type="predicted"/>
<evidence type="ECO:0000313" key="3">
    <source>
        <dbReference type="Proteomes" id="UP001295423"/>
    </source>
</evidence>
<keyword evidence="1" id="KW-1133">Transmembrane helix</keyword>
<sequence length="557" mass="63384">MNVCNVDNLKGCGEPPISFSSKEAICEEGSLSVLFVILFFSVIFATKQILYRQRKSKESKKIVHGIMNEANESLVKTIAHHVEEIFVKPFIPTSLEDMITTIYFGYFLLTITMGVTRFYEKHWANDPLAQQGPFNFLSWTFGCESVGVGGLVYTPKMPDLLSDPTTNGDGKKKQQGLFQFIKTRLNKVTPSDDNPEAIEKEYYETIDWLFTLHLVMGTAWLSIGFLQIVWTRTGWSIDKDVRRTAHRMFGRFAMVSFVLHMGVASLMVFRNPVKQALPIVVFYWIDIADNWLQAAMGVAWAIEAKRLRDAKEPDEEPLFDQDEEYQSAKNMHEFRMVTVYLRSTFGSGAIRFTVWLLWLVGKFLPFESRILIDRGECQAFAQVLGSDMMGQADMCLKPVFLNLAATDVFVVWLEWLFVCVLAQEHKRLTRVDATATKIKLYGYVIAGFAYVATLRSDSSLASYAIMFYALCTKLRVIHDHIARFILNTNGCGRDEVELHLPVNNKKGAKNIARASITIDGSEFHIGTMDDMDFPGLDSSESSHDDYEYLVEIHPHQD</sequence>
<feature type="transmembrane region" description="Helical" evidence="1">
    <location>
        <begin position="98"/>
        <end position="119"/>
    </location>
</feature>
<evidence type="ECO:0000313" key="2">
    <source>
        <dbReference type="EMBL" id="CAJ1931524.1"/>
    </source>
</evidence>
<dbReference type="AlphaFoldDB" id="A0AAD2FDW8"/>
<feature type="transmembrane region" description="Helical" evidence="1">
    <location>
        <begin position="399"/>
        <end position="422"/>
    </location>
</feature>
<organism evidence="2 3">
    <name type="scientific">Cylindrotheca closterium</name>
    <dbReference type="NCBI Taxonomy" id="2856"/>
    <lineage>
        <taxon>Eukaryota</taxon>
        <taxon>Sar</taxon>
        <taxon>Stramenopiles</taxon>
        <taxon>Ochrophyta</taxon>
        <taxon>Bacillariophyta</taxon>
        <taxon>Bacillariophyceae</taxon>
        <taxon>Bacillariophycidae</taxon>
        <taxon>Bacillariales</taxon>
        <taxon>Bacillariaceae</taxon>
        <taxon>Cylindrotheca</taxon>
    </lineage>
</organism>
<feature type="transmembrane region" description="Helical" evidence="1">
    <location>
        <begin position="208"/>
        <end position="229"/>
    </location>
</feature>
<keyword evidence="3" id="KW-1185">Reference proteome</keyword>
<feature type="transmembrane region" description="Helical" evidence="1">
    <location>
        <begin position="31"/>
        <end position="51"/>
    </location>
</feature>
<name>A0AAD2FDW8_9STRA</name>